<dbReference type="AlphaFoldDB" id="A0AAD5SZI0"/>
<reference evidence="12" key="1">
    <citation type="submission" date="2020-05" db="EMBL/GenBank/DDBJ databases">
        <title>Phylogenomic resolution of chytrid fungi.</title>
        <authorList>
            <person name="Stajich J.E."/>
            <person name="Amses K."/>
            <person name="Simmons R."/>
            <person name="Seto K."/>
            <person name="Myers J."/>
            <person name="Bonds A."/>
            <person name="Quandt C.A."/>
            <person name="Barry K."/>
            <person name="Liu P."/>
            <person name="Grigoriev I."/>
            <person name="Longcore J.E."/>
            <person name="James T.Y."/>
        </authorList>
    </citation>
    <scope>NUCLEOTIDE SEQUENCE</scope>
    <source>
        <strain evidence="12">JEL0513</strain>
    </source>
</reference>
<evidence type="ECO:0000256" key="10">
    <source>
        <dbReference type="SAM" id="MobiDB-lite"/>
    </source>
</evidence>
<evidence type="ECO:0000256" key="8">
    <source>
        <dbReference type="PROSITE-ProRule" id="PRU00042"/>
    </source>
</evidence>
<dbReference type="InterPro" id="IPR050589">
    <property type="entry name" value="Ikaros_C2H2-ZF"/>
</dbReference>
<keyword evidence="9" id="KW-0175">Coiled coil</keyword>
<comment type="caution">
    <text evidence="12">The sequence shown here is derived from an EMBL/GenBank/DDBJ whole genome shotgun (WGS) entry which is preliminary data.</text>
</comment>
<feature type="domain" description="C2H2-type" evidence="11">
    <location>
        <begin position="637"/>
        <end position="665"/>
    </location>
</feature>
<dbReference type="Gene3D" id="3.30.160.60">
    <property type="entry name" value="Classic Zinc Finger"/>
    <property type="match status" value="1"/>
</dbReference>
<evidence type="ECO:0000256" key="4">
    <source>
        <dbReference type="ARBA" id="ARBA00022771"/>
    </source>
</evidence>
<evidence type="ECO:0000256" key="7">
    <source>
        <dbReference type="ARBA" id="ARBA00023242"/>
    </source>
</evidence>
<feature type="domain" description="C2H2-type" evidence="11">
    <location>
        <begin position="609"/>
        <end position="636"/>
    </location>
</feature>
<keyword evidence="7" id="KW-0539">Nucleus</keyword>
<keyword evidence="4 8" id="KW-0863">Zinc-finger</keyword>
<evidence type="ECO:0000256" key="9">
    <source>
        <dbReference type="SAM" id="Coils"/>
    </source>
</evidence>
<dbReference type="InterPro" id="IPR036236">
    <property type="entry name" value="Znf_C2H2_sf"/>
</dbReference>
<organism evidence="12 13">
    <name type="scientific">Physocladia obscura</name>
    <dbReference type="NCBI Taxonomy" id="109957"/>
    <lineage>
        <taxon>Eukaryota</taxon>
        <taxon>Fungi</taxon>
        <taxon>Fungi incertae sedis</taxon>
        <taxon>Chytridiomycota</taxon>
        <taxon>Chytridiomycota incertae sedis</taxon>
        <taxon>Chytridiomycetes</taxon>
        <taxon>Chytridiales</taxon>
        <taxon>Chytriomycetaceae</taxon>
        <taxon>Physocladia</taxon>
    </lineage>
</organism>
<dbReference type="EMBL" id="JADGJH010000930">
    <property type="protein sequence ID" value="KAJ3120853.1"/>
    <property type="molecule type" value="Genomic_DNA"/>
</dbReference>
<proteinExistence type="predicted"/>
<keyword evidence="3" id="KW-0677">Repeat</keyword>
<evidence type="ECO:0000256" key="6">
    <source>
        <dbReference type="ARBA" id="ARBA00023125"/>
    </source>
</evidence>
<feature type="compositionally biased region" description="Low complexity" evidence="10">
    <location>
        <begin position="563"/>
        <end position="586"/>
    </location>
</feature>
<evidence type="ECO:0000259" key="11">
    <source>
        <dbReference type="PROSITE" id="PS50157"/>
    </source>
</evidence>
<evidence type="ECO:0000256" key="3">
    <source>
        <dbReference type="ARBA" id="ARBA00022737"/>
    </source>
</evidence>
<dbReference type="GO" id="GO:0008270">
    <property type="term" value="F:zinc ion binding"/>
    <property type="evidence" value="ECO:0007669"/>
    <property type="project" value="UniProtKB-KW"/>
</dbReference>
<dbReference type="GO" id="GO:0003700">
    <property type="term" value="F:DNA-binding transcription factor activity"/>
    <property type="evidence" value="ECO:0007669"/>
    <property type="project" value="TreeGrafter"/>
</dbReference>
<evidence type="ECO:0000313" key="12">
    <source>
        <dbReference type="EMBL" id="KAJ3120853.1"/>
    </source>
</evidence>
<accession>A0AAD5SZI0</accession>
<sequence length="682" mass="73541">MQSHQDHEQEQHLRLEQIMQQQQQYQQSNTPPETAAARMMSSSTLRPSLSLVIPEQEGGGTSNDKKHTVQYTATTPTITFENADILQDFLFPTNNTTTDNKRNNCGGGDSGGGLRLSAPPSPHLLSSHGHKIATTPTGGSGGNSTQSFDFDFDIIPSSVSPIITTDIQGMFDFVTSEYEPAAYTADDMTALWNEIEAMSGDGSAVSHTNNLYQSTTASLLYSPLDLINTHDNFVAAAAAPATAPSQYFAVSPIMPYYYSQATTTAVTNAATQQHSSSALSMSPNFSSINAFLAPSPLLVLGANNANFNFLYQKQQQQQQQQQQFYAPLLFPTSPTILPQQQRQNTLLSVESDHCAATITMTTTAIATSLGTSGGLLVPPAPPLPPPLQRSSSTTSFLLPPASLMQSIQEMRGQFGSRVNSNSSSIVNGINNSRVNSNSSIISASKNIEIGGSSNIDVAKGLDAFINEQQQQKQEGAEKNSLSMERQDYEVEKENYEAAAAAEIDYYYNDEERFEFESFGIPTMIAPAIMADLSSFHSQATTTGSSVCSSADNTVSAQHLSFSQQQQQHQPQQNSNPTATITTNPSTSTLITTSSIATATTVADTRKREFKCSLCDNRFLRKQDMKRHEVTHTRVKRFLCAVCGAGFARNDALARHMRSARCGRKVVGGGYGGAGAGVGHFGV</sequence>
<dbReference type="InterPro" id="IPR013087">
    <property type="entry name" value="Znf_C2H2_type"/>
</dbReference>
<protein>
    <recommendedName>
        <fullName evidence="11">C2H2-type domain-containing protein</fullName>
    </recommendedName>
</protein>
<dbReference type="GO" id="GO:0005634">
    <property type="term" value="C:nucleus"/>
    <property type="evidence" value="ECO:0007669"/>
    <property type="project" value="UniProtKB-SubCell"/>
</dbReference>
<dbReference type="PROSITE" id="PS00028">
    <property type="entry name" value="ZINC_FINGER_C2H2_1"/>
    <property type="match status" value="1"/>
</dbReference>
<dbReference type="PROSITE" id="PS50157">
    <property type="entry name" value="ZINC_FINGER_C2H2_2"/>
    <property type="match status" value="2"/>
</dbReference>
<keyword evidence="13" id="KW-1185">Reference proteome</keyword>
<keyword evidence="2" id="KW-0479">Metal-binding</keyword>
<evidence type="ECO:0000256" key="2">
    <source>
        <dbReference type="ARBA" id="ARBA00022723"/>
    </source>
</evidence>
<evidence type="ECO:0000313" key="13">
    <source>
        <dbReference type="Proteomes" id="UP001211907"/>
    </source>
</evidence>
<dbReference type="GO" id="GO:0000978">
    <property type="term" value="F:RNA polymerase II cis-regulatory region sequence-specific DNA binding"/>
    <property type="evidence" value="ECO:0007669"/>
    <property type="project" value="TreeGrafter"/>
</dbReference>
<dbReference type="Pfam" id="PF00096">
    <property type="entry name" value="zf-C2H2"/>
    <property type="match status" value="1"/>
</dbReference>
<keyword evidence="5" id="KW-0862">Zinc</keyword>
<name>A0AAD5SZI0_9FUNG</name>
<dbReference type="SMART" id="SM00355">
    <property type="entry name" value="ZnF_C2H2"/>
    <property type="match status" value="2"/>
</dbReference>
<evidence type="ECO:0000256" key="5">
    <source>
        <dbReference type="ARBA" id="ARBA00022833"/>
    </source>
</evidence>
<dbReference type="SUPFAM" id="SSF57667">
    <property type="entry name" value="beta-beta-alpha zinc fingers"/>
    <property type="match status" value="1"/>
</dbReference>
<dbReference type="GO" id="GO:0006357">
    <property type="term" value="P:regulation of transcription by RNA polymerase II"/>
    <property type="evidence" value="ECO:0007669"/>
    <property type="project" value="TreeGrafter"/>
</dbReference>
<dbReference type="PANTHER" id="PTHR24404:SF114">
    <property type="entry name" value="KLUMPFUSS, ISOFORM B-RELATED"/>
    <property type="match status" value="1"/>
</dbReference>
<gene>
    <name evidence="12" type="ORF">HK100_012627</name>
</gene>
<keyword evidence="6" id="KW-0238">DNA-binding</keyword>
<comment type="subcellular location">
    <subcellularLocation>
        <location evidence="1">Nucleus</location>
    </subcellularLocation>
</comment>
<evidence type="ECO:0000256" key="1">
    <source>
        <dbReference type="ARBA" id="ARBA00004123"/>
    </source>
</evidence>
<feature type="region of interest" description="Disordered" evidence="10">
    <location>
        <begin position="19"/>
        <end position="44"/>
    </location>
</feature>
<feature type="coiled-coil region" evidence="9">
    <location>
        <begin position="466"/>
        <end position="498"/>
    </location>
</feature>
<dbReference type="Proteomes" id="UP001211907">
    <property type="component" value="Unassembled WGS sequence"/>
</dbReference>
<dbReference type="PANTHER" id="PTHR24404">
    <property type="entry name" value="ZINC FINGER PROTEIN"/>
    <property type="match status" value="1"/>
</dbReference>
<feature type="region of interest" description="Disordered" evidence="10">
    <location>
        <begin position="559"/>
        <end position="586"/>
    </location>
</feature>